<feature type="chain" id="PRO_5007899147" evidence="2">
    <location>
        <begin position="25"/>
        <end position="322"/>
    </location>
</feature>
<feature type="compositionally biased region" description="Low complexity" evidence="1">
    <location>
        <begin position="94"/>
        <end position="108"/>
    </location>
</feature>
<feature type="compositionally biased region" description="Polar residues" evidence="1">
    <location>
        <begin position="48"/>
        <end position="60"/>
    </location>
</feature>
<organism evidence="3">
    <name type="scientific">Absidia glauca</name>
    <name type="common">Pin mould</name>
    <dbReference type="NCBI Taxonomy" id="4829"/>
    <lineage>
        <taxon>Eukaryota</taxon>
        <taxon>Fungi</taxon>
        <taxon>Fungi incertae sedis</taxon>
        <taxon>Mucoromycota</taxon>
        <taxon>Mucoromycotina</taxon>
        <taxon>Mucoromycetes</taxon>
        <taxon>Mucorales</taxon>
        <taxon>Cunninghamellaceae</taxon>
        <taxon>Absidia</taxon>
    </lineage>
</organism>
<keyword evidence="2" id="KW-0732">Signal</keyword>
<name>A0A168N069_ABSGL</name>
<evidence type="ECO:0000313" key="3">
    <source>
        <dbReference type="EMBL" id="SAL99545.1"/>
    </source>
</evidence>
<feature type="signal peptide" evidence="2">
    <location>
        <begin position="1"/>
        <end position="24"/>
    </location>
</feature>
<feature type="compositionally biased region" description="Polar residues" evidence="1">
    <location>
        <begin position="129"/>
        <end position="142"/>
    </location>
</feature>
<accession>A0A168N069</accession>
<proteinExistence type="predicted"/>
<dbReference type="Proteomes" id="UP000078561">
    <property type="component" value="Unassembled WGS sequence"/>
</dbReference>
<gene>
    <name evidence="3" type="primary">ABSGL_05190.1 scaffold 6851</name>
</gene>
<reference evidence="3" key="1">
    <citation type="submission" date="2016-04" db="EMBL/GenBank/DDBJ databases">
        <authorList>
            <person name="Evans L.H."/>
            <person name="Alamgir A."/>
            <person name="Owens N."/>
            <person name="Weber N.D."/>
            <person name="Virtaneva K."/>
            <person name="Barbian K."/>
            <person name="Babar A."/>
            <person name="Rosenke K."/>
        </authorList>
    </citation>
    <scope>NUCLEOTIDE SEQUENCE [LARGE SCALE GENOMIC DNA]</scope>
    <source>
        <strain evidence="3">CBS 101.48</strain>
    </source>
</reference>
<feature type="region of interest" description="Disordered" evidence="1">
    <location>
        <begin position="32"/>
        <end position="172"/>
    </location>
</feature>
<feature type="region of interest" description="Disordered" evidence="1">
    <location>
        <begin position="289"/>
        <end position="322"/>
    </location>
</feature>
<evidence type="ECO:0000256" key="2">
    <source>
        <dbReference type="SAM" id="SignalP"/>
    </source>
</evidence>
<sequence>MFPKSWIAEAFALLLVMNGAVMDARPINSVGVQKSSSLGQSPQGQPQNLVPSSWQQQYAQKLQMEPQAYSPAPNGLNAMAPEARTGQPGAKVSQLQQQEQAPQKIAQQPSQVVAKGDTSRYGLRYGQIQDPQKLSQQTTQLSNDEKYDGAPTTTTSESSPPPPPPPSPSPEEIAAAEAATKHAALIETIKRDTDKVNTSLTDLMAQLQQDDDILDKTQNTSKSATDLLRDLKAGLSTGADLTASLDTLKILVTTLQKIATNVVEQDDDANVHQLLLNLSSATHALVRDFSSALPPPSDPSAPTPDMPDLTGLDSAVADKEEP</sequence>
<feature type="compositionally biased region" description="Pro residues" evidence="1">
    <location>
        <begin position="159"/>
        <end position="169"/>
    </location>
</feature>
<evidence type="ECO:0000313" key="4">
    <source>
        <dbReference type="Proteomes" id="UP000078561"/>
    </source>
</evidence>
<keyword evidence="4" id="KW-1185">Reference proteome</keyword>
<dbReference type="EMBL" id="LT552921">
    <property type="protein sequence ID" value="SAL99545.1"/>
    <property type="molecule type" value="Genomic_DNA"/>
</dbReference>
<protein>
    <submittedName>
        <fullName evidence="3">Uncharacterized protein</fullName>
    </submittedName>
</protein>
<feature type="compositionally biased region" description="Low complexity" evidence="1">
    <location>
        <begin position="35"/>
        <end position="47"/>
    </location>
</feature>
<feature type="compositionally biased region" description="Pro residues" evidence="1">
    <location>
        <begin position="293"/>
        <end position="305"/>
    </location>
</feature>
<dbReference type="AlphaFoldDB" id="A0A168N069"/>
<evidence type="ECO:0000256" key="1">
    <source>
        <dbReference type="SAM" id="MobiDB-lite"/>
    </source>
</evidence>
<dbReference type="OrthoDB" id="10599802at2759"/>
<dbReference type="InParanoid" id="A0A168N069"/>